<dbReference type="PANTHER" id="PTHR42919:SF20">
    <property type="entry name" value="GCN5-RELATED N-ACETYLTRANSFERASE 10, CHLOROPLASTIC"/>
    <property type="match status" value="1"/>
</dbReference>
<protein>
    <submittedName>
        <fullName evidence="2">GNAT family N-acetyltransferase</fullName>
    </submittedName>
</protein>
<organism evidence="2 3">
    <name type="scientific">Scytonema hofmannii FACHB-248</name>
    <dbReference type="NCBI Taxonomy" id="1842502"/>
    <lineage>
        <taxon>Bacteria</taxon>
        <taxon>Bacillati</taxon>
        <taxon>Cyanobacteriota</taxon>
        <taxon>Cyanophyceae</taxon>
        <taxon>Nostocales</taxon>
        <taxon>Scytonemataceae</taxon>
        <taxon>Scytonema</taxon>
    </lineage>
</organism>
<evidence type="ECO:0000259" key="1">
    <source>
        <dbReference type="PROSITE" id="PS51186"/>
    </source>
</evidence>
<dbReference type="EMBL" id="JACJTA010000056">
    <property type="protein sequence ID" value="MBD2607158.1"/>
    <property type="molecule type" value="Genomic_DNA"/>
</dbReference>
<dbReference type="InterPro" id="IPR051556">
    <property type="entry name" value="N-term/lysine_N-AcTrnsfr"/>
</dbReference>
<comment type="caution">
    <text evidence="2">The sequence shown here is derived from an EMBL/GenBank/DDBJ whole genome shotgun (WGS) entry which is preliminary data.</text>
</comment>
<dbReference type="CDD" id="cd04301">
    <property type="entry name" value="NAT_SF"/>
    <property type="match status" value="1"/>
</dbReference>
<evidence type="ECO:0000313" key="2">
    <source>
        <dbReference type="EMBL" id="MBD2607158.1"/>
    </source>
</evidence>
<reference evidence="2 3" key="1">
    <citation type="journal article" date="2020" name="ISME J.">
        <title>Comparative genomics reveals insights into cyanobacterial evolution and habitat adaptation.</title>
        <authorList>
            <person name="Chen M.Y."/>
            <person name="Teng W.K."/>
            <person name="Zhao L."/>
            <person name="Hu C.X."/>
            <person name="Zhou Y.K."/>
            <person name="Han B.P."/>
            <person name="Song L.R."/>
            <person name="Shu W.S."/>
        </authorList>
    </citation>
    <scope>NUCLEOTIDE SEQUENCE [LARGE SCALE GENOMIC DNA]</scope>
    <source>
        <strain evidence="2 3">FACHB-248</strain>
    </source>
</reference>
<dbReference type="SUPFAM" id="SSF55729">
    <property type="entry name" value="Acyl-CoA N-acyltransferases (Nat)"/>
    <property type="match status" value="1"/>
</dbReference>
<accession>A0ABR8GUV8</accession>
<feature type="domain" description="N-acetyltransferase" evidence="1">
    <location>
        <begin position="32"/>
        <end position="206"/>
    </location>
</feature>
<dbReference type="PANTHER" id="PTHR42919">
    <property type="entry name" value="N-ALPHA-ACETYLTRANSFERASE"/>
    <property type="match status" value="1"/>
</dbReference>
<sequence length="211" mass="24183">MNPKLALTKPWFFHPSEQLSVNTAADQPFNQFQIRAATPADLTNIAEIITESFHSPNGMWGWAFPLLRLGIYEDLRHRLASSAPHHICLVVVDTTATTDNLVGTVELGMRFGDSWTQVGKSFPYLSNLAIHPKYRRMGAASELLKACEKVALLWGFKDLYLHVLENNHQARQLYFKAGYQVHQVESYWNTFFLGRSRQIFLHKYLRDSSTI</sequence>
<keyword evidence="3" id="KW-1185">Reference proteome</keyword>
<dbReference type="Proteomes" id="UP000660380">
    <property type="component" value="Unassembled WGS sequence"/>
</dbReference>
<name>A0ABR8GUV8_9CYAN</name>
<proteinExistence type="predicted"/>
<dbReference type="InterPro" id="IPR000182">
    <property type="entry name" value="GNAT_dom"/>
</dbReference>
<gene>
    <name evidence="2" type="ORF">H6G81_22165</name>
</gene>
<dbReference type="Gene3D" id="3.40.630.30">
    <property type="match status" value="1"/>
</dbReference>
<dbReference type="Pfam" id="PF00583">
    <property type="entry name" value="Acetyltransf_1"/>
    <property type="match status" value="1"/>
</dbReference>
<dbReference type="InterPro" id="IPR016181">
    <property type="entry name" value="Acyl_CoA_acyltransferase"/>
</dbReference>
<evidence type="ECO:0000313" key="3">
    <source>
        <dbReference type="Proteomes" id="UP000660380"/>
    </source>
</evidence>
<dbReference type="PROSITE" id="PS51186">
    <property type="entry name" value="GNAT"/>
    <property type="match status" value="1"/>
</dbReference>